<sequence length="162" mass="17195">MRKNGHNRGVVLLLVVFVVALISAIVIGMLQLNTEDIQIMRNHIHAAEVLAIAEAGLDDALSQLRANPDWRDGFQDKPFAGGAYTVTVDHPRAAPGIPARVELPQAAIAVAQGVPFGAEADCHIASVARSSSGFIARIQAEVSVGTDGPPYDVAIDRIRVNE</sequence>
<dbReference type="EMBL" id="JASCXX010000028">
    <property type="protein sequence ID" value="MDI6451118.1"/>
    <property type="molecule type" value="Genomic_DNA"/>
</dbReference>
<protein>
    <recommendedName>
        <fullName evidence="4">Type 4 fimbrial biogenesis protein PilX N-terminal domain-containing protein</fullName>
    </recommendedName>
</protein>
<evidence type="ECO:0000256" key="1">
    <source>
        <dbReference type="SAM" id="Phobius"/>
    </source>
</evidence>
<feature type="transmembrane region" description="Helical" evidence="1">
    <location>
        <begin position="12"/>
        <end position="32"/>
    </location>
</feature>
<dbReference type="Proteomes" id="UP001431776">
    <property type="component" value="Unassembled WGS sequence"/>
</dbReference>
<proteinExistence type="predicted"/>
<keyword evidence="1" id="KW-0472">Membrane</keyword>
<evidence type="ECO:0000313" key="2">
    <source>
        <dbReference type="EMBL" id="MDI6451118.1"/>
    </source>
</evidence>
<gene>
    <name evidence="2" type="ORF">QJ522_18800</name>
</gene>
<reference evidence="2" key="1">
    <citation type="submission" date="2023-05" db="EMBL/GenBank/DDBJ databases">
        <title>Anaerotaeda fermentans gen. nov., sp. nov., a novel anaerobic planctomycete of the new family within the order Sedimentisphaerales isolated from Taman Peninsula, Russia.</title>
        <authorList>
            <person name="Khomyakova M.A."/>
            <person name="Merkel A.Y."/>
            <person name="Slobodkin A.I."/>
        </authorList>
    </citation>
    <scope>NUCLEOTIDE SEQUENCE</scope>
    <source>
        <strain evidence="2">M17dextr</strain>
    </source>
</reference>
<accession>A0AAW6TZF7</accession>
<evidence type="ECO:0008006" key="4">
    <source>
        <dbReference type="Google" id="ProtNLM"/>
    </source>
</evidence>
<dbReference type="AlphaFoldDB" id="A0AAW6TZF7"/>
<keyword evidence="3" id="KW-1185">Reference proteome</keyword>
<dbReference type="RefSeq" id="WP_349246527.1">
    <property type="nucleotide sequence ID" value="NZ_JASCXX010000028.1"/>
</dbReference>
<keyword evidence="1" id="KW-0812">Transmembrane</keyword>
<comment type="caution">
    <text evidence="2">The sequence shown here is derived from an EMBL/GenBank/DDBJ whole genome shotgun (WGS) entry which is preliminary data.</text>
</comment>
<organism evidence="2 3">
    <name type="scientific">Anaerobaca lacustris</name>
    <dbReference type="NCBI Taxonomy" id="3044600"/>
    <lineage>
        <taxon>Bacteria</taxon>
        <taxon>Pseudomonadati</taxon>
        <taxon>Planctomycetota</taxon>
        <taxon>Phycisphaerae</taxon>
        <taxon>Sedimentisphaerales</taxon>
        <taxon>Anaerobacaceae</taxon>
        <taxon>Anaerobaca</taxon>
    </lineage>
</organism>
<evidence type="ECO:0000313" key="3">
    <source>
        <dbReference type="Proteomes" id="UP001431776"/>
    </source>
</evidence>
<keyword evidence="1" id="KW-1133">Transmembrane helix</keyword>
<name>A0AAW6TZF7_9BACT</name>